<reference evidence="2 3" key="1">
    <citation type="submission" date="2016-07" db="EMBL/GenBank/DDBJ databases">
        <title>Acinetobacter sp. ANC 4603.</title>
        <authorList>
            <person name="Radolfova-Krizova L."/>
            <person name="Nemec A."/>
        </authorList>
    </citation>
    <scope>NUCLEOTIDE SEQUENCE [LARGE SCALE GENOMIC DNA]</scope>
    <source>
        <strain evidence="2 3">ANC 4603</strain>
    </source>
</reference>
<keyword evidence="1" id="KW-0812">Transmembrane</keyword>
<keyword evidence="3" id="KW-1185">Reference proteome</keyword>
<dbReference type="Pfam" id="PF11159">
    <property type="entry name" value="DUF2939"/>
    <property type="match status" value="1"/>
</dbReference>
<evidence type="ECO:0000313" key="3">
    <source>
        <dbReference type="Proteomes" id="UP000186553"/>
    </source>
</evidence>
<dbReference type="STRING" id="1891224.BBP83_13965"/>
<comment type="caution">
    <text evidence="2">The sequence shown here is derived from an EMBL/GenBank/DDBJ whole genome shotgun (WGS) entry which is preliminary data.</text>
</comment>
<organism evidence="2 3">
    <name type="scientific">Acinetobacter celticus</name>
    <dbReference type="NCBI Taxonomy" id="1891224"/>
    <lineage>
        <taxon>Bacteria</taxon>
        <taxon>Pseudomonadati</taxon>
        <taxon>Pseudomonadota</taxon>
        <taxon>Gammaproteobacteria</taxon>
        <taxon>Moraxellales</taxon>
        <taxon>Moraxellaceae</taxon>
        <taxon>Acinetobacter</taxon>
    </lineage>
</organism>
<name>A0A1C3CZG3_9GAMM</name>
<feature type="transmembrane region" description="Helical" evidence="1">
    <location>
        <begin position="6"/>
        <end position="27"/>
    </location>
</feature>
<gene>
    <name evidence="2" type="ORF">BBP83_13965</name>
</gene>
<keyword evidence="1" id="KW-1133">Transmembrane helix</keyword>
<dbReference type="InterPro" id="IPR021330">
    <property type="entry name" value="DUF2939"/>
</dbReference>
<proteinExistence type="predicted"/>
<dbReference type="OrthoDB" id="5739641at2"/>
<sequence>MKALKFGVSGLILIGIALFFASPYWVLYQINQAYQQNNAVGISKYIDFAQVKASLKPQIQQRMHTAIGIEHLPQALQKWGNQLNNALGDQLIDVVMNEQTILLLMQGKELKEAIGVNTRATKNNINDVLGLKNTLDALSSLPNIEPSLPEHLPTKVVSPAKRKAHYTKWNQFDIVIPTDSGSATRVIMTRAGLSWKITAVLLPS</sequence>
<dbReference type="RefSeq" id="WP_068885997.1">
    <property type="nucleotide sequence ID" value="NZ_CBCRUU010000013.1"/>
</dbReference>
<dbReference type="EMBL" id="MBDL01000002">
    <property type="protein sequence ID" value="ODA14185.1"/>
    <property type="molecule type" value="Genomic_DNA"/>
</dbReference>
<evidence type="ECO:0000313" key="2">
    <source>
        <dbReference type="EMBL" id="ODA14185.1"/>
    </source>
</evidence>
<protein>
    <recommendedName>
        <fullName evidence="4">DUF2939 domain-containing protein</fullName>
    </recommendedName>
</protein>
<dbReference type="Proteomes" id="UP000186553">
    <property type="component" value="Unassembled WGS sequence"/>
</dbReference>
<dbReference type="AlphaFoldDB" id="A0A1C3CZG3"/>
<evidence type="ECO:0008006" key="4">
    <source>
        <dbReference type="Google" id="ProtNLM"/>
    </source>
</evidence>
<accession>A0A1C3CZG3</accession>
<evidence type="ECO:0000256" key="1">
    <source>
        <dbReference type="SAM" id="Phobius"/>
    </source>
</evidence>
<keyword evidence="1" id="KW-0472">Membrane</keyword>